<dbReference type="AlphaFoldDB" id="A0A9P0TTK1"/>
<organism evidence="2 3">
    <name type="scientific">Pieris brassicae</name>
    <name type="common">White butterfly</name>
    <name type="synonym">Large white butterfly</name>
    <dbReference type="NCBI Taxonomy" id="7116"/>
    <lineage>
        <taxon>Eukaryota</taxon>
        <taxon>Metazoa</taxon>
        <taxon>Ecdysozoa</taxon>
        <taxon>Arthropoda</taxon>
        <taxon>Hexapoda</taxon>
        <taxon>Insecta</taxon>
        <taxon>Pterygota</taxon>
        <taxon>Neoptera</taxon>
        <taxon>Endopterygota</taxon>
        <taxon>Lepidoptera</taxon>
        <taxon>Glossata</taxon>
        <taxon>Ditrysia</taxon>
        <taxon>Papilionoidea</taxon>
        <taxon>Pieridae</taxon>
        <taxon>Pierinae</taxon>
        <taxon>Pieris</taxon>
    </lineage>
</organism>
<reference evidence="2" key="1">
    <citation type="submission" date="2022-05" db="EMBL/GenBank/DDBJ databases">
        <authorList>
            <person name="Okamura Y."/>
        </authorList>
    </citation>
    <scope>NUCLEOTIDE SEQUENCE</scope>
</reference>
<accession>A0A9P0TTK1</accession>
<proteinExistence type="predicted"/>
<dbReference type="PANTHER" id="PTHR24413">
    <property type="entry name" value="SPECKLE-TYPE POZ PROTEIN"/>
    <property type="match status" value="1"/>
</dbReference>
<dbReference type="CDD" id="cd14733">
    <property type="entry name" value="BACK"/>
    <property type="match status" value="1"/>
</dbReference>
<evidence type="ECO:0000313" key="3">
    <source>
        <dbReference type="Proteomes" id="UP001152562"/>
    </source>
</evidence>
<dbReference type="EMBL" id="CALOZG010000042">
    <property type="protein sequence ID" value="CAH4035155.1"/>
    <property type="molecule type" value="Genomic_DNA"/>
</dbReference>
<dbReference type="PROSITE" id="PS50097">
    <property type="entry name" value="BTB"/>
    <property type="match status" value="1"/>
</dbReference>
<protein>
    <recommendedName>
        <fullName evidence="1">BTB domain-containing protein</fullName>
    </recommendedName>
</protein>
<dbReference type="SUPFAM" id="SSF54695">
    <property type="entry name" value="POZ domain"/>
    <property type="match status" value="1"/>
</dbReference>
<comment type="caution">
    <text evidence="2">The sequence shown here is derived from an EMBL/GenBank/DDBJ whole genome shotgun (WGS) entry which is preliminary data.</text>
</comment>
<feature type="domain" description="BTB" evidence="1">
    <location>
        <begin position="231"/>
        <end position="294"/>
    </location>
</feature>
<dbReference type="Gene3D" id="3.30.710.10">
    <property type="entry name" value="Potassium Channel Kv1.1, Chain A"/>
    <property type="match status" value="1"/>
</dbReference>
<evidence type="ECO:0000259" key="1">
    <source>
        <dbReference type="PROSITE" id="PS50097"/>
    </source>
</evidence>
<dbReference type="Proteomes" id="UP001152562">
    <property type="component" value="Unassembled WGS sequence"/>
</dbReference>
<gene>
    <name evidence="2" type="ORF">PIBRA_LOCUS11245</name>
</gene>
<keyword evidence="3" id="KW-1185">Reference proteome</keyword>
<dbReference type="Pfam" id="PF00651">
    <property type="entry name" value="BTB"/>
    <property type="match status" value="1"/>
</dbReference>
<dbReference type="CDD" id="cd18186">
    <property type="entry name" value="BTB_POZ_ZBTB_KLHL-like"/>
    <property type="match status" value="1"/>
</dbReference>
<name>A0A9P0TTK1_PIEBR</name>
<dbReference type="InterPro" id="IPR011333">
    <property type="entry name" value="SKP1/BTB/POZ_sf"/>
</dbReference>
<evidence type="ECO:0000313" key="2">
    <source>
        <dbReference type="EMBL" id="CAH4035155.1"/>
    </source>
</evidence>
<dbReference type="SMART" id="SM00225">
    <property type="entry name" value="BTB"/>
    <property type="match status" value="1"/>
</dbReference>
<sequence>MLDFSYLDILKSPYYTSKFILPLWALQVFSVYLKLKMEDSEMATPEDTMLDSKKPLKFQKSTISCIQECETSDAERLCIFDIGYKLEYSDEYDVAGTFTKKKPELWFYIMTEICPSDNLLLNLFVCHRNVGFFSIGISKSSKLKTEPKHEDYVFLHDDLIWKSFKSSKPDQCHFIKTFNFYKTDLEGVFNNKALIIPIKLQVTPTFGLNITIVEKVQAKHNIGNIIKQQQTDFTLESASHKKFPTHKIMLCTHSPILRDLIKSSSTDSMFFDIKDEIIELFLEYIYSGNIQDINKYDSEVLLELAEKFKLNNLYPLIETTIRKKVCIENALDIAKLSQKYQLKEVEKSVFKFFKENPEVLETDAWKNLNDIVLTKKLFEHIYFDK</sequence>
<dbReference type="InterPro" id="IPR000210">
    <property type="entry name" value="BTB/POZ_dom"/>
</dbReference>